<organism evidence="3 4">
    <name type="scientific">Actinosynnema pretiosum subsp. pretiosum</name>
    <dbReference type="NCBI Taxonomy" id="103721"/>
    <lineage>
        <taxon>Bacteria</taxon>
        <taxon>Bacillati</taxon>
        <taxon>Actinomycetota</taxon>
        <taxon>Actinomycetes</taxon>
        <taxon>Pseudonocardiales</taxon>
        <taxon>Pseudonocardiaceae</taxon>
        <taxon>Actinosynnema</taxon>
    </lineage>
</organism>
<gene>
    <name evidence="3" type="ORF">KCV87_14665</name>
</gene>
<name>A0AA45LCQ2_9PSEU</name>
<evidence type="ECO:0000313" key="3">
    <source>
        <dbReference type="EMBL" id="QUF07934.1"/>
    </source>
</evidence>
<evidence type="ECO:0000256" key="1">
    <source>
        <dbReference type="ARBA" id="ARBA00022737"/>
    </source>
</evidence>
<dbReference type="Proteomes" id="UP000677152">
    <property type="component" value="Chromosome"/>
</dbReference>
<protein>
    <submittedName>
        <fullName evidence="3">Pentapeptide repeat-containing protein</fullName>
    </submittedName>
</protein>
<dbReference type="PANTHER" id="PTHR47485">
    <property type="entry name" value="THYLAKOID LUMENAL 17.4 KDA PROTEIN, CHLOROPLASTIC"/>
    <property type="match status" value="1"/>
</dbReference>
<reference evidence="3" key="1">
    <citation type="submission" date="2021-04" db="EMBL/GenBank/DDBJ databases">
        <title>Genomic sequence of Actinosynnema pretiosum subsp. pretiosum ATCC 31280 (C-14919).</title>
        <authorList>
            <person name="Bai L."/>
            <person name="Wang X."/>
            <person name="Xiao Y."/>
        </authorList>
    </citation>
    <scope>NUCLEOTIDE SEQUENCE</scope>
    <source>
        <strain evidence="3">ATCC 31280</strain>
    </source>
</reference>
<keyword evidence="1" id="KW-0677">Repeat</keyword>
<dbReference type="Pfam" id="PF00805">
    <property type="entry name" value="Pentapeptide"/>
    <property type="match status" value="2"/>
</dbReference>
<sequence>MEVLSAFIRSTTPTRSANWPATTATCPNRPVATDVQAALTVLGRRDITDDQDVYLDLNGACLRQAELRNANLVGANLSKADFGGSDLTGAWLTAADLREAEFDSENSPYTSLVNANLVGADLSGANFDGAYLGGADLTTTKHDGKTDVSGAVTSHDTKGKWW</sequence>
<proteinExistence type="predicted"/>
<dbReference type="AlphaFoldDB" id="A0AA45LCQ2"/>
<feature type="region of interest" description="Disordered" evidence="2">
    <location>
        <begin position="143"/>
        <end position="162"/>
    </location>
</feature>
<evidence type="ECO:0000256" key="2">
    <source>
        <dbReference type="SAM" id="MobiDB-lite"/>
    </source>
</evidence>
<dbReference type="SUPFAM" id="SSF141571">
    <property type="entry name" value="Pentapeptide repeat-like"/>
    <property type="match status" value="1"/>
</dbReference>
<evidence type="ECO:0000313" key="4">
    <source>
        <dbReference type="Proteomes" id="UP000677152"/>
    </source>
</evidence>
<dbReference type="EMBL" id="CP073249">
    <property type="protein sequence ID" value="QUF07934.1"/>
    <property type="molecule type" value="Genomic_DNA"/>
</dbReference>
<accession>A0AA45LCQ2</accession>
<dbReference type="InterPro" id="IPR001646">
    <property type="entry name" value="5peptide_repeat"/>
</dbReference>
<dbReference type="PANTHER" id="PTHR47485:SF1">
    <property type="entry name" value="THYLAKOID LUMENAL 17.4 KDA PROTEIN, CHLOROPLASTIC"/>
    <property type="match status" value="1"/>
</dbReference>
<dbReference type="Gene3D" id="2.160.20.80">
    <property type="entry name" value="E3 ubiquitin-protein ligase SopA"/>
    <property type="match status" value="1"/>
</dbReference>